<feature type="domain" description="Reverse transcriptase" evidence="1">
    <location>
        <begin position="21"/>
        <end position="141"/>
    </location>
</feature>
<reference evidence="2 3" key="1">
    <citation type="submission" date="2023-11" db="EMBL/GenBank/DDBJ databases">
        <authorList>
            <person name="Hedman E."/>
            <person name="Englund M."/>
            <person name="Stromberg M."/>
            <person name="Nyberg Akerstrom W."/>
            <person name="Nylinder S."/>
            <person name="Jareborg N."/>
            <person name="Kallberg Y."/>
            <person name="Kronander E."/>
        </authorList>
    </citation>
    <scope>NUCLEOTIDE SEQUENCE [LARGE SCALE GENOMIC DNA]</scope>
</reference>
<dbReference type="CDD" id="cd01647">
    <property type="entry name" value="RT_LTR"/>
    <property type="match status" value="1"/>
</dbReference>
<dbReference type="AlphaFoldDB" id="A0AAV1L706"/>
<evidence type="ECO:0000259" key="1">
    <source>
        <dbReference type="Pfam" id="PF00078"/>
    </source>
</evidence>
<proteinExistence type="predicted"/>
<evidence type="ECO:0000313" key="2">
    <source>
        <dbReference type="EMBL" id="CAK1591206.1"/>
    </source>
</evidence>
<dbReference type="InterPro" id="IPR043502">
    <property type="entry name" value="DNA/RNA_pol_sf"/>
</dbReference>
<dbReference type="Gene3D" id="3.10.10.10">
    <property type="entry name" value="HIV Type 1 Reverse Transcriptase, subunit A, domain 1"/>
    <property type="match status" value="1"/>
</dbReference>
<dbReference type="PANTHER" id="PTHR24559:SF444">
    <property type="entry name" value="REVERSE TRANSCRIPTASE DOMAIN-CONTAINING PROTEIN"/>
    <property type="match status" value="1"/>
</dbReference>
<dbReference type="InterPro" id="IPR043128">
    <property type="entry name" value="Rev_trsase/Diguanyl_cyclase"/>
</dbReference>
<organism evidence="2 3">
    <name type="scientific">Parnassius mnemosyne</name>
    <name type="common">clouded apollo</name>
    <dbReference type="NCBI Taxonomy" id="213953"/>
    <lineage>
        <taxon>Eukaryota</taxon>
        <taxon>Metazoa</taxon>
        <taxon>Ecdysozoa</taxon>
        <taxon>Arthropoda</taxon>
        <taxon>Hexapoda</taxon>
        <taxon>Insecta</taxon>
        <taxon>Pterygota</taxon>
        <taxon>Neoptera</taxon>
        <taxon>Endopterygota</taxon>
        <taxon>Lepidoptera</taxon>
        <taxon>Glossata</taxon>
        <taxon>Ditrysia</taxon>
        <taxon>Papilionoidea</taxon>
        <taxon>Papilionidae</taxon>
        <taxon>Parnassiinae</taxon>
        <taxon>Parnassini</taxon>
        <taxon>Parnassius</taxon>
        <taxon>Driopa</taxon>
    </lineage>
</organism>
<gene>
    <name evidence="2" type="ORF">PARMNEM_LOCUS11475</name>
</gene>
<dbReference type="PANTHER" id="PTHR24559">
    <property type="entry name" value="TRANSPOSON TY3-I GAG-POL POLYPROTEIN"/>
    <property type="match status" value="1"/>
</dbReference>
<protein>
    <recommendedName>
        <fullName evidence="1">Reverse transcriptase domain-containing protein</fullName>
    </recommendedName>
</protein>
<dbReference type="SUPFAM" id="SSF56672">
    <property type="entry name" value="DNA/RNA polymerases"/>
    <property type="match status" value="1"/>
</dbReference>
<dbReference type="InterPro" id="IPR000477">
    <property type="entry name" value="RT_dom"/>
</dbReference>
<dbReference type="Pfam" id="PF00078">
    <property type="entry name" value="RVT_1"/>
    <property type="match status" value="1"/>
</dbReference>
<name>A0AAV1L706_9NEOP</name>
<accession>A0AAV1L706</accession>
<dbReference type="EMBL" id="CAVLGL010000086">
    <property type="protein sequence ID" value="CAK1591206.1"/>
    <property type="molecule type" value="Genomic_DNA"/>
</dbReference>
<dbReference type="InterPro" id="IPR053134">
    <property type="entry name" value="RNA-dir_DNA_polymerase"/>
</dbReference>
<comment type="caution">
    <text evidence="2">The sequence shown here is derived from an EMBL/GenBank/DDBJ whole genome shotgun (WGS) entry which is preliminary data.</text>
</comment>
<dbReference type="Proteomes" id="UP001314205">
    <property type="component" value="Unassembled WGS sequence"/>
</dbReference>
<keyword evidence="3" id="KW-1185">Reference proteome</keyword>
<dbReference type="Gene3D" id="3.30.70.270">
    <property type="match status" value="1"/>
</dbReference>
<sequence length="143" mass="16541">MVRLGIARPSDSSWSSPLHLIPKKDNTWRPCGDYRALNARTISDRYPIRHIGDFSHNLFGCTIFSKIDLVRNYNQIPVAPEDEPKTAIANPFVLFEFPYMGFRMCNSVQTFQRFMDEILRGCDFAFPYLDDILVASKNIEDDE</sequence>
<evidence type="ECO:0000313" key="3">
    <source>
        <dbReference type="Proteomes" id="UP001314205"/>
    </source>
</evidence>
<dbReference type="GO" id="GO:0071897">
    <property type="term" value="P:DNA biosynthetic process"/>
    <property type="evidence" value="ECO:0007669"/>
    <property type="project" value="UniProtKB-ARBA"/>
</dbReference>